<keyword evidence="1" id="KW-1133">Transmembrane helix</keyword>
<protein>
    <submittedName>
        <fullName evidence="2">Uncharacterized protein</fullName>
    </submittedName>
</protein>
<comment type="caution">
    <text evidence="2">The sequence shown here is derived from an EMBL/GenBank/DDBJ whole genome shotgun (WGS) entry which is preliminary data.</text>
</comment>
<keyword evidence="1" id="KW-0472">Membrane</keyword>
<feature type="transmembrane region" description="Helical" evidence="1">
    <location>
        <begin position="148"/>
        <end position="168"/>
    </location>
</feature>
<feature type="transmembrane region" description="Helical" evidence="1">
    <location>
        <begin position="55"/>
        <end position="73"/>
    </location>
</feature>
<accession>A0AAW0LGJ4</accession>
<evidence type="ECO:0000313" key="3">
    <source>
        <dbReference type="Proteomes" id="UP000237347"/>
    </source>
</evidence>
<keyword evidence="3" id="KW-1185">Reference proteome</keyword>
<dbReference type="Proteomes" id="UP000237347">
    <property type="component" value="Unassembled WGS sequence"/>
</dbReference>
<dbReference type="EMBL" id="PKMF04000106">
    <property type="protein sequence ID" value="KAK7850004.1"/>
    <property type="molecule type" value="Genomic_DNA"/>
</dbReference>
<proteinExistence type="predicted"/>
<evidence type="ECO:0000256" key="1">
    <source>
        <dbReference type="SAM" id="Phobius"/>
    </source>
</evidence>
<organism evidence="2 3">
    <name type="scientific">Quercus suber</name>
    <name type="common">Cork oak</name>
    <dbReference type="NCBI Taxonomy" id="58331"/>
    <lineage>
        <taxon>Eukaryota</taxon>
        <taxon>Viridiplantae</taxon>
        <taxon>Streptophyta</taxon>
        <taxon>Embryophyta</taxon>
        <taxon>Tracheophyta</taxon>
        <taxon>Spermatophyta</taxon>
        <taxon>Magnoliopsida</taxon>
        <taxon>eudicotyledons</taxon>
        <taxon>Gunneridae</taxon>
        <taxon>Pentapetalae</taxon>
        <taxon>rosids</taxon>
        <taxon>fabids</taxon>
        <taxon>Fagales</taxon>
        <taxon>Fagaceae</taxon>
        <taxon>Quercus</taxon>
    </lineage>
</organism>
<sequence>MTSSYSHFSGCGSWVMDREFVIWVLPCSMVVICGSRIRDMASVCWFRRARWRDMVLGWLCSMVLGCGWLFRFLGWRDMVLGGCFAVVLVFGLACMGNALKTTERTYQLAHDLQEKNEDLSALENEQHHDEVRFSRFEDMKVNVHKVSALSFLFWVAAFSGFWVAAHFLDGIKNIESFVKLFADKNSLIQVRAIKLDTPAEPRYKFNIIAIHDSPQENP</sequence>
<gene>
    <name evidence="2" type="ORF">CFP56_001759</name>
</gene>
<reference evidence="2 3" key="1">
    <citation type="journal article" date="2018" name="Sci. Data">
        <title>The draft genome sequence of cork oak.</title>
        <authorList>
            <person name="Ramos A.M."/>
            <person name="Usie A."/>
            <person name="Barbosa P."/>
            <person name="Barros P.M."/>
            <person name="Capote T."/>
            <person name="Chaves I."/>
            <person name="Simoes F."/>
            <person name="Abreu I."/>
            <person name="Carrasquinho I."/>
            <person name="Faro C."/>
            <person name="Guimaraes J.B."/>
            <person name="Mendonca D."/>
            <person name="Nobrega F."/>
            <person name="Rodrigues L."/>
            <person name="Saibo N.J.M."/>
            <person name="Varela M.C."/>
            <person name="Egas C."/>
            <person name="Matos J."/>
            <person name="Miguel C.M."/>
            <person name="Oliveira M.M."/>
            <person name="Ricardo C.P."/>
            <person name="Goncalves S."/>
        </authorList>
    </citation>
    <scope>NUCLEOTIDE SEQUENCE [LARGE SCALE GENOMIC DNA]</scope>
    <source>
        <strain evidence="3">cv. HL8</strain>
    </source>
</reference>
<feature type="transmembrane region" description="Helical" evidence="1">
    <location>
        <begin position="79"/>
        <end position="99"/>
    </location>
</feature>
<dbReference type="AlphaFoldDB" id="A0AAW0LGJ4"/>
<feature type="transmembrane region" description="Helical" evidence="1">
    <location>
        <begin position="20"/>
        <end position="35"/>
    </location>
</feature>
<evidence type="ECO:0000313" key="2">
    <source>
        <dbReference type="EMBL" id="KAK7850004.1"/>
    </source>
</evidence>
<name>A0AAW0LGJ4_QUESU</name>
<keyword evidence="1" id="KW-0812">Transmembrane</keyword>